<evidence type="ECO:0000256" key="1">
    <source>
        <dbReference type="SAM" id="MobiDB-lite"/>
    </source>
</evidence>
<proteinExistence type="predicted"/>
<protein>
    <submittedName>
        <fullName evidence="2">Uncharacterized protein</fullName>
    </submittedName>
</protein>
<reference evidence="2" key="1">
    <citation type="submission" date="2018-12" db="EMBL/GenBank/DDBJ databases">
        <title>Novel natural products biosynthetic potential of the class Ktedonobacteria.</title>
        <authorList>
            <person name="Zheng Y."/>
            <person name="Saitou A."/>
            <person name="Wang C.M."/>
            <person name="Toyoda A."/>
            <person name="Minakuchi Y."/>
            <person name="Sekiguchi Y."/>
            <person name="Ueda K."/>
            <person name="Takano H."/>
            <person name="Sakai Y."/>
            <person name="Yokota A."/>
            <person name="Yabe S."/>
        </authorList>
    </citation>
    <scope>NUCLEOTIDE SEQUENCE</scope>
    <source>
        <strain evidence="2">COM3</strain>
    </source>
</reference>
<accession>A0A455SE70</accession>
<name>A0A455SE70_9CHLR</name>
<sequence>MSFLPKKTSEKDLKQRVSRLRKPFETPIIQRAGTIQPVTGQDGDTDTYDAWDTKRK</sequence>
<organism evidence="2">
    <name type="scientific">Thermosporothrix sp. COM3</name>
    <dbReference type="NCBI Taxonomy" id="2490863"/>
    <lineage>
        <taxon>Bacteria</taxon>
        <taxon>Bacillati</taxon>
        <taxon>Chloroflexota</taxon>
        <taxon>Ktedonobacteria</taxon>
        <taxon>Ktedonobacterales</taxon>
        <taxon>Thermosporotrichaceae</taxon>
        <taxon>Thermosporothrix</taxon>
    </lineage>
</organism>
<evidence type="ECO:0000313" key="2">
    <source>
        <dbReference type="EMBL" id="BBH85262.1"/>
    </source>
</evidence>
<dbReference type="EMBL" id="AP019376">
    <property type="protein sequence ID" value="BBH85262.1"/>
    <property type="molecule type" value="Genomic_DNA"/>
</dbReference>
<gene>
    <name evidence="2" type="ORF">KTC_00130</name>
</gene>
<feature type="region of interest" description="Disordered" evidence="1">
    <location>
        <begin position="24"/>
        <end position="56"/>
    </location>
</feature>
<dbReference type="AlphaFoldDB" id="A0A455SE70"/>